<evidence type="ECO:0000313" key="3">
    <source>
        <dbReference type="EMBL" id="UNM14497.1"/>
    </source>
</evidence>
<evidence type="ECO:0000313" key="4">
    <source>
        <dbReference type="Proteomes" id="UP000828924"/>
    </source>
</evidence>
<sequence length="493" mass="52235">MDTADDLAERMIAEPYGRASPSAYETGRLVSLAPWLPGHAARLRYLLDEQRPDALWGGPGGYALVPSLSAVEALLTVVREEGVGTTPLLRAATHGLHAVADLLARHPVAGLPDTAAVELIVPALTEAIERHMQALRKEPVDGLEPVALPADVDASALHRVRRRLVAGAAPPHALLYTLEALGEATAPVVNSLAPVDRIMCASPAAMAAWLHVRHDPGVRKRLEAVATAGPVPSAISISVFERSWVLAWLLDAGAPVSPPDGVVQALEAALGPAGTPAGEGLPLDGDVTPAVLHALALLERPQALDVLRRFETPTHFCCYPGERTPSATVNAHVLEALSSSPAGGPWREAAAGKATGWLAGRQHRDGHWEDKWHASPYYATACCALALHRYGGTRARAAVGRATEWVSNTQRADGGWGIWESTAEETSYALRILLSAGRPRGAAARRGAAFLQATDGLPHRPLWHAKDLYTPGTVVESSVLAARYLAEEAERAQ</sequence>
<keyword evidence="4" id="KW-1185">Reference proteome</keyword>
<dbReference type="CDD" id="cd00688">
    <property type="entry name" value="ISOPREN_C2_like"/>
    <property type="match status" value="1"/>
</dbReference>
<dbReference type="PANTHER" id="PTHR31739">
    <property type="entry name" value="ENT-COPALYL DIPHOSPHATE SYNTHASE, CHLOROPLASTIC"/>
    <property type="match status" value="1"/>
</dbReference>
<proteinExistence type="predicted"/>
<dbReference type="InterPro" id="IPR032696">
    <property type="entry name" value="SQ_cyclase_C"/>
</dbReference>
<feature type="domain" description="Squalene cyclase C-terminal" evidence="2">
    <location>
        <begin position="325"/>
        <end position="455"/>
    </location>
</feature>
<evidence type="ECO:0000256" key="1">
    <source>
        <dbReference type="ARBA" id="ARBA00022723"/>
    </source>
</evidence>
<dbReference type="InterPro" id="IPR050148">
    <property type="entry name" value="Terpene_synthase-like"/>
</dbReference>
<dbReference type="PANTHER" id="PTHR31739:SF25">
    <property type="entry name" value="(E,E)-GERANYLLINALOOL SYNTHASE"/>
    <property type="match status" value="1"/>
</dbReference>
<organism evidence="3 4">
    <name type="scientific">Streptomyces formicae</name>
    <dbReference type="NCBI Taxonomy" id="1616117"/>
    <lineage>
        <taxon>Bacteria</taxon>
        <taxon>Bacillati</taxon>
        <taxon>Actinomycetota</taxon>
        <taxon>Actinomycetes</taxon>
        <taxon>Kitasatosporales</taxon>
        <taxon>Streptomycetaceae</taxon>
        <taxon>Streptomyces</taxon>
    </lineage>
</organism>
<keyword evidence="1" id="KW-0479">Metal-binding</keyword>
<dbReference type="Gene3D" id="1.50.10.160">
    <property type="match status" value="1"/>
</dbReference>
<evidence type="ECO:0000259" key="2">
    <source>
        <dbReference type="Pfam" id="PF13243"/>
    </source>
</evidence>
<dbReference type="Gene3D" id="1.50.10.20">
    <property type="match status" value="1"/>
</dbReference>
<accession>A0ABY3WT65</accession>
<dbReference type="RefSeq" id="WP_242334278.1">
    <property type="nucleotide sequence ID" value="NZ_CP071872.1"/>
</dbReference>
<dbReference type="Pfam" id="PF13243">
    <property type="entry name" value="SQHop_cyclase_C"/>
    <property type="match status" value="1"/>
</dbReference>
<dbReference type="InterPro" id="IPR008930">
    <property type="entry name" value="Terpenoid_cyclase/PrenylTrfase"/>
</dbReference>
<dbReference type="EMBL" id="CP071872">
    <property type="protein sequence ID" value="UNM14497.1"/>
    <property type="molecule type" value="Genomic_DNA"/>
</dbReference>
<protein>
    <submittedName>
        <fullName evidence="3">Terpene cyclase/mutase family protein</fullName>
    </submittedName>
</protein>
<dbReference type="SUPFAM" id="SSF48239">
    <property type="entry name" value="Terpenoid cyclases/Protein prenyltransferases"/>
    <property type="match status" value="1"/>
</dbReference>
<name>A0ABY3WT65_9ACTN</name>
<dbReference type="Proteomes" id="UP000828924">
    <property type="component" value="Chromosome"/>
</dbReference>
<gene>
    <name evidence="3" type="ORF">J4032_26240</name>
</gene>
<reference evidence="3 4" key="1">
    <citation type="submission" date="2021-03" db="EMBL/GenBank/DDBJ databases">
        <title>Complete genome of Streptomyces formicae strain 1H-GS9 (DSM 100524).</title>
        <authorList>
            <person name="Atanasov K.E."/>
            <person name="Altabella T."/>
            <person name="Ferrer A."/>
        </authorList>
    </citation>
    <scope>NUCLEOTIDE SEQUENCE [LARGE SCALE GENOMIC DNA]</scope>
    <source>
        <strain evidence="3 4">1H-GS9</strain>
    </source>
</reference>